<name>A0A167E4Z9_9ASCO</name>
<feature type="region of interest" description="Disordered" evidence="1">
    <location>
        <begin position="75"/>
        <end position="276"/>
    </location>
</feature>
<feature type="compositionally biased region" description="Low complexity" evidence="1">
    <location>
        <begin position="238"/>
        <end position="255"/>
    </location>
</feature>
<dbReference type="GeneID" id="30033802"/>
<feature type="compositionally biased region" description="Low complexity" evidence="1">
    <location>
        <begin position="112"/>
        <end position="131"/>
    </location>
</feature>
<evidence type="ECO:0000313" key="3">
    <source>
        <dbReference type="Proteomes" id="UP000189580"/>
    </source>
</evidence>
<dbReference type="Proteomes" id="UP000189580">
    <property type="component" value="Chromosome a"/>
</dbReference>
<evidence type="ECO:0000256" key="1">
    <source>
        <dbReference type="SAM" id="MobiDB-lite"/>
    </source>
</evidence>
<feature type="compositionally biased region" description="Polar residues" evidence="1">
    <location>
        <begin position="166"/>
        <end position="184"/>
    </location>
</feature>
<keyword evidence="3" id="KW-1185">Reference proteome</keyword>
<reference evidence="2 3" key="1">
    <citation type="submission" date="2016-02" db="EMBL/GenBank/DDBJ databases">
        <title>Complete genome sequence and transcriptome regulation of the pentose utilising yeast Sugiyamaella lignohabitans.</title>
        <authorList>
            <person name="Bellasio M."/>
            <person name="Peymann A."/>
            <person name="Valli M."/>
            <person name="Sipitzky M."/>
            <person name="Graf A."/>
            <person name="Sauer M."/>
            <person name="Marx H."/>
            <person name="Mattanovich D."/>
        </authorList>
    </citation>
    <scope>NUCLEOTIDE SEQUENCE [LARGE SCALE GENOMIC DNA]</scope>
    <source>
        <strain evidence="2 3">CBS 10342</strain>
    </source>
</reference>
<feature type="region of interest" description="Disordered" evidence="1">
    <location>
        <begin position="319"/>
        <end position="419"/>
    </location>
</feature>
<dbReference type="AlphaFoldDB" id="A0A167E4Z9"/>
<dbReference type="RefSeq" id="XP_018736123.1">
    <property type="nucleotide sequence ID" value="XM_018878862.1"/>
</dbReference>
<feature type="compositionally biased region" description="Polar residues" evidence="1">
    <location>
        <begin position="75"/>
        <end position="100"/>
    </location>
</feature>
<sequence>MIEILTTRFLLDLNSTVLGRIEAYLKKKLAQQRAVSQDMLKLCHTFSENLFEHNDQVARWTPVCGANATYSFLSQRPQKGQGQRTSVTDGLAPTTVSTQKLDGEVFELEVDSTSNSPSSEPTPSTTTAVTSANDSNWSVVSRSPKLGGNSPSFGASTPRPILGSSPPVTSMASSPNQTQLQTPFRKSRAPSLASSPGQADFSPSPWKVGPNTSVKGPSKTGATPYRISPMAYGSAPKFSPGGSSSGFNTTPNNSTVPLSTIPLGTKQPIVKSPPITRSKLNQAGSALSSASSVSVARRGSASSSSPAPAAISSPAVGSVFTPVVKDGPSVKMSQKERKRLLREQQQQQQQSPQSQQKDIAPSTPMGWGNPFQPSSPSPSQSPWNVPRTSPAVATASVPPSVTAEVRSKTTSIPAPGSTVTEAESPFAMYAKGKEKAKKPIEQESPAFTLNDIIQQEKHDLKKRNEKSSRSLKDIQREEEFEKWWALESQRAQGVGPVEDESSCRPADTKSHNNNRRKHGKPKNRANSNTQSHGENHSGPNNQTSGEATSSNNHQGRRNQRLTVNT</sequence>
<feature type="region of interest" description="Disordered" evidence="1">
    <location>
        <begin position="489"/>
        <end position="565"/>
    </location>
</feature>
<protein>
    <submittedName>
        <fullName evidence="2">Putative ankyrin repeat protein</fullName>
    </submittedName>
</protein>
<feature type="compositionally biased region" description="Basic residues" evidence="1">
    <location>
        <begin position="512"/>
        <end position="523"/>
    </location>
</feature>
<accession>A0A167E4Z9</accession>
<dbReference type="EMBL" id="CP014501">
    <property type="protein sequence ID" value="ANB13646.1"/>
    <property type="molecule type" value="Genomic_DNA"/>
</dbReference>
<feature type="compositionally biased region" description="Polar residues" evidence="1">
    <location>
        <begin position="408"/>
        <end position="419"/>
    </location>
</feature>
<feature type="compositionally biased region" description="Low complexity" evidence="1">
    <location>
        <begin position="370"/>
        <end position="382"/>
    </location>
</feature>
<feature type="compositionally biased region" description="Low complexity" evidence="1">
    <location>
        <begin position="344"/>
        <end position="356"/>
    </location>
</feature>
<proteinExistence type="predicted"/>
<evidence type="ECO:0000313" key="2">
    <source>
        <dbReference type="EMBL" id="ANB13646.1"/>
    </source>
</evidence>
<dbReference type="KEGG" id="slb:AWJ20_1945"/>
<feature type="compositionally biased region" description="Polar residues" evidence="1">
    <location>
        <begin position="132"/>
        <end position="141"/>
    </location>
</feature>
<gene>
    <name evidence="2" type="primary">YAR1</name>
    <name evidence="2" type="ORF">AWJ20_1945</name>
</gene>
<feature type="compositionally biased region" description="Polar residues" evidence="1">
    <location>
        <begin position="524"/>
        <end position="553"/>
    </location>
</feature>
<organism evidence="2 3">
    <name type="scientific">Sugiyamaella lignohabitans</name>
    <dbReference type="NCBI Taxonomy" id="796027"/>
    <lineage>
        <taxon>Eukaryota</taxon>
        <taxon>Fungi</taxon>
        <taxon>Dikarya</taxon>
        <taxon>Ascomycota</taxon>
        <taxon>Saccharomycotina</taxon>
        <taxon>Dipodascomycetes</taxon>
        <taxon>Dipodascales</taxon>
        <taxon>Trichomonascaceae</taxon>
        <taxon>Sugiyamaella</taxon>
    </lineage>
</organism>